<gene>
    <name evidence="7" type="ORF">SAMN05421553_2005</name>
</gene>
<reference evidence="8" key="1">
    <citation type="submission" date="2016-10" db="EMBL/GenBank/DDBJ databases">
        <authorList>
            <person name="Varghese N."/>
            <person name="Submissions S."/>
        </authorList>
    </citation>
    <scope>NUCLEOTIDE SEQUENCE [LARGE SCALE GENOMIC DNA]</scope>
    <source>
        <strain evidence="8">DSM 12111</strain>
    </source>
</reference>
<evidence type="ECO:0000259" key="6">
    <source>
        <dbReference type="Pfam" id="PF13693"/>
    </source>
</evidence>
<name>A0A1H4XV41_PSEAG</name>
<feature type="compositionally biased region" description="Basic and acidic residues" evidence="5">
    <location>
        <begin position="103"/>
        <end position="112"/>
    </location>
</feature>
<dbReference type="Gene3D" id="1.10.260.40">
    <property type="entry name" value="lambda repressor-like DNA-binding domains"/>
    <property type="match status" value="1"/>
</dbReference>
<sequence>MNTADIPLDPAQRWEWIKYQLRTNGTSLAKLARELRVSGPALKNVKRTAYPRMERAIAQALDLQVEVLWPERWNADGTPQRLRPKRPEAIAADMQKHNPAYDLGHRKTGTEA</sequence>
<feature type="domain" description="Ner winged helix-turn-helix DNA-binding" evidence="6">
    <location>
        <begin position="17"/>
        <end position="80"/>
    </location>
</feature>
<keyword evidence="2" id="KW-0805">Transcription regulation</keyword>
<organism evidence="7 8">
    <name type="scientific">Pseudomonas anguilliseptica</name>
    <dbReference type="NCBI Taxonomy" id="53406"/>
    <lineage>
        <taxon>Bacteria</taxon>
        <taxon>Pseudomonadati</taxon>
        <taxon>Pseudomonadota</taxon>
        <taxon>Gammaproteobacteria</taxon>
        <taxon>Pseudomonadales</taxon>
        <taxon>Pseudomonadaceae</taxon>
        <taxon>Pseudomonas</taxon>
    </lineage>
</organism>
<keyword evidence="3" id="KW-0238">DNA-binding</keyword>
<evidence type="ECO:0000256" key="2">
    <source>
        <dbReference type="ARBA" id="ARBA00023015"/>
    </source>
</evidence>
<dbReference type="STRING" id="53406.SAMN05421553_2005"/>
<evidence type="ECO:0000313" key="8">
    <source>
        <dbReference type="Proteomes" id="UP000242849"/>
    </source>
</evidence>
<dbReference type="Pfam" id="PF13693">
    <property type="entry name" value="HTH_35"/>
    <property type="match status" value="1"/>
</dbReference>
<dbReference type="Proteomes" id="UP000242849">
    <property type="component" value="Unassembled WGS sequence"/>
</dbReference>
<dbReference type="SUPFAM" id="SSF47413">
    <property type="entry name" value="lambda repressor-like DNA-binding domains"/>
    <property type="match status" value="1"/>
</dbReference>
<dbReference type="InterPro" id="IPR010982">
    <property type="entry name" value="Lambda_DNA-bd_dom_sf"/>
</dbReference>
<keyword evidence="8" id="KW-1185">Reference proteome</keyword>
<keyword evidence="4" id="KW-0804">Transcription</keyword>
<protein>
    <submittedName>
        <fullName evidence="7">Ner family transcriptional regulator</fullName>
    </submittedName>
</protein>
<dbReference type="AlphaFoldDB" id="A0A1H4XV41"/>
<evidence type="ECO:0000256" key="4">
    <source>
        <dbReference type="ARBA" id="ARBA00023163"/>
    </source>
</evidence>
<evidence type="ECO:0000256" key="3">
    <source>
        <dbReference type="ARBA" id="ARBA00023125"/>
    </source>
</evidence>
<accession>A0A1H4XV41</accession>
<evidence type="ECO:0000256" key="1">
    <source>
        <dbReference type="ARBA" id="ARBA00006157"/>
    </source>
</evidence>
<dbReference type="OrthoDB" id="5405994at2"/>
<comment type="similarity">
    <text evidence="1">Belongs to the ner transcriptional regulatory family.</text>
</comment>
<evidence type="ECO:0000313" key="7">
    <source>
        <dbReference type="EMBL" id="SED08721.1"/>
    </source>
</evidence>
<feature type="region of interest" description="Disordered" evidence="5">
    <location>
        <begin position="93"/>
        <end position="112"/>
    </location>
</feature>
<dbReference type="GO" id="GO:0003677">
    <property type="term" value="F:DNA binding"/>
    <property type="evidence" value="ECO:0007669"/>
    <property type="project" value="UniProtKB-KW"/>
</dbReference>
<proteinExistence type="inferred from homology"/>
<dbReference type="RefSeq" id="WP_090379832.1">
    <property type="nucleotide sequence ID" value="NZ_CP156749.1"/>
</dbReference>
<dbReference type="EMBL" id="FNSC01000001">
    <property type="protein sequence ID" value="SED08721.1"/>
    <property type="molecule type" value="Genomic_DNA"/>
</dbReference>
<dbReference type="InterPro" id="IPR038722">
    <property type="entry name" value="Ner_HTH_dom"/>
</dbReference>
<evidence type="ECO:0000256" key="5">
    <source>
        <dbReference type="SAM" id="MobiDB-lite"/>
    </source>
</evidence>